<dbReference type="EMBL" id="QNQU01000005">
    <property type="protein sequence ID" value="RBQ09060.1"/>
    <property type="molecule type" value="Genomic_DNA"/>
</dbReference>
<dbReference type="Proteomes" id="UP000252081">
    <property type="component" value="Unassembled WGS sequence"/>
</dbReference>
<dbReference type="InterPro" id="IPR046601">
    <property type="entry name" value="DUF6660"/>
</dbReference>
<accession>A0A366L5K2</accession>
<dbReference type="AlphaFoldDB" id="A0A366L5K2"/>
<comment type="caution">
    <text evidence="1">The sequence shown here is derived from an EMBL/GenBank/DDBJ whole genome shotgun (WGS) entry which is preliminary data.</text>
</comment>
<dbReference type="OrthoDB" id="997115at2"/>
<evidence type="ECO:0000313" key="1">
    <source>
        <dbReference type="EMBL" id="RBQ09060.1"/>
    </source>
</evidence>
<dbReference type="RefSeq" id="WP_113948234.1">
    <property type="nucleotide sequence ID" value="NZ_QNQU01000005.1"/>
</dbReference>
<dbReference type="Pfam" id="PF20365">
    <property type="entry name" value="DUF6660"/>
    <property type="match status" value="1"/>
</dbReference>
<evidence type="ECO:0000313" key="2">
    <source>
        <dbReference type="Proteomes" id="UP000252081"/>
    </source>
</evidence>
<organism evidence="1 2">
    <name type="scientific">Pedobacter miscanthi</name>
    <dbReference type="NCBI Taxonomy" id="2259170"/>
    <lineage>
        <taxon>Bacteria</taxon>
        <taxon>Pseudomonadati</taxon>
        <taxon>Bacteroidota</taxon>
        <taxon>Sphingobacteriia</taxon>
        <taxon>Sphingobacteriales</taxon>
        <taxon>Sphingobacteriaceae</taxon>
        <taxon>Pedobacter</taxon>
    </lineage>
</organism>
<protein>
    <submittedName>
        <fullName evidence="1">Uncharacterized protein</fullName>
    </submittedName>
</protein>
<reference evidence="1 2" key="1">
    <citation type="submission" date="2018-07" db="EMBL/GenBank/DDBJ databases">
        <title>A draft genome of a endophytic bacteria, a new species of Pedobacter.</title>
        <authorList>
            <person name="Zhang Z.D."/>
            <person name="Chen Z.J."/>
        </authorList>
    </citation>
    <scope>NUCLEOTIDE SEQUENCE [LARGE SCALE GENOMIC DNA]</scope>
    <source>
        <strain evidence="1 2">RS10</strain>
    </source>
</reference>
<name>A0A366L5K2_9SPHI</name>
<keyword evidence="2" id="KW-1185">Reference proteome</keyword>
<sequence>MKYFVLIFSFYLILLGITPCQDRDDMATSVQFETVVHRDAAKGEHAGGELCPPFCSCACCSVAQHFPLEKNTIVIIPVFQQVYPGFHCSALKQQPVDVWQPPKLV</sequence>
<gene>
    <name evidence="1" type="ORF">DRW42_07635</name>
</gene>
<proteinExistence type="predicted"/>